<dbReference type="GO" id="GO:0003677">
    <property type="term" value="F:DNA binding"/>
    <property type="evidence" value="ECO:0007669"/>
    <property type="project" value="UniProtKB-UniRule"/>
</dbReference>
<dbReference type="InterPro" id="IPR013762">
    <property type="entry name" value="Integrase-like_cat_sf"/>
</dbReference>
<protein>
    <submittedName>
        <fullName evidence="8">Putative tyrosine recombinase, XerD-like</fullName>
    </submittedName>
</protein>
<evidence type="ECO:0000256" key="1">
    <source>
        <dbReference type="ARBA" id="ARBA00008857"/>
    </source>
</evidence>
<dbReference type="RefSeq" id="WP_060386348.1">
    <property type="nucleotide sequence ID" value="NZ_CAXSRQ010000005.1"/>
</dbReference>
<evidence type="ECO:0000313" key="9">
    <source>
        <dbReference type="Proteomes" id="UP000056419"/>
    </source>
</evidence>
<sequence>MNLQNKKKKLSIRVVIHPCKASAAGVYSLAIRVLYCRKKKEYSLGWRVHESNYRRDADRVVYSSEGILTRREVSLVNRLIRNEKEDLVRNYRLLERTDPGFTLERLMLKHRKEQYDQSVDKFILQYIDTLLEEGKQSTAASYTSGLYSLLRFCSLRKINFKDIDYVFVTDYIHYLRMRGISENSIHMYLSNFRAVYNKARKQGIRVCGENPFAGLNVRRQETVKRALSKEEIALIASADLRRYPQLEAARDLFMFSFYCRGMSFVDVIHLKHDGIVRDTIFYTRSKTGQRLQIGLLPAMKEIIEKYRTSGPYIFPYIHGQSPRDAYTQYRYSLGTVNRYLKRLGTLLNIGIPLTTYVARHSWATIAKNEGIPISLISEGLGHTSEKTTQIYLNSFAVDTLNKVNENVADAVSDCIKNAGEKFICLHNTDKN</sequence>
<keyword evidence="3 5" id="KW-0238">DNA-binding</keyword>
<evidence type="ECO:0000259" key="6">
    <source>
        <dbReference type="PROSITE" id="PS51898"/>
    </source>
</evidence>
<evidence type="ECO:0000259" key="7">
    <source>
        <dbReference type="PROSITE" id="PS51900"/>
    </source>
</evidence>
<dbReference type="Pfam" id="PF00589">
    <property type="entry name" value="Phage_integrase"/>
    <property type="match status" value="1"/>
</dbReference>
<keyword evidence="2" id="KW-0229">DNA integration</keyword>
<dbReference type="GO" id="GO:0006310">
    <property type="term" value="P:DNA recombination"/>
    <property type="evidence" value="ECO:0007669"/>
    <property type="project" value="UniProtKB-KW"/>
</dbReference>
<evidence type="ECO:0000256" key="2">
    <source>
        <dbReference type="ARBA" id="ARBA00022908"/>
    </source>
</evidence>
<gene>
    <name evidence="8" type="primary">xerD_10</name>
    <name evidence="8" type="ORF">AA415_02724</name>
</gene>
<comment type="caution">
    <text evidence="8">The sequence shown here is derived from an EMBL/GenBank/DDBJ whole genome shotgun (WGS) entry which is preliminary data.</text>
</comment>
<dbReference type="PATRIC" id="fig|46506.5.peg.2925"/>
<evidence type="ECO:0000313" key="8">
    <source>
        <dbReference type="EMBL" id="KWR52858.1"/>
    </source>
</evidence>
<dbReference type="InterPro" id="IPR025269">
    <property type="entry name" value="SAM-like_dom"/>
</dbReference>
<dbReference type="InterPro" id="IPR002104">
    <property type="entry name" value="Integrase_catalytic"/>
</dbReference>
<dbReference type="Gene3D" id="1.10.443.10">
    <property type="entry name" value="Intergrase catalytic core"/>
    <property type="match status" value="1"/>
</dbReference>
<comment type="similarity">
    <text evidence="1">Belongs to the 'phage' integrase family.</text>
</comment>
<accession>A0A125MF40</accession>
<dbReference type="InterPro" id="IPR010998">
    <property type="entry name" value="Integrase_recombinase_N"/>
</dbReference>
<dbReference type="PANTHER" id="PTHR30349:SF64">
    <property type="entry name" value="PROPHAGE INTEGRASE INTD-RELATED"/>
    <property type="match status" value="1"/>
</dbReference>
<dbReference type="Proteomes" id="UP000056419">
    <property type="component" value="Unassembled WGS sequence"/>
</dbReference>
<dbReference type="GO" id="GO:0015074">
    <property type="term" value="P:DNA integration"/>
    <property type="evidence" value="ECO:0007669"/>
    <property type="project" value="UniProtKB-KW"/>
</dbReference>
<dbReference type="PROSITE" id="PS51900">
    <property type="entry name" value="CB"/>
    <property type="match status" value="1"/>
</dbReference>
<name>A0A125MF40_BACSE</name>
<dbReference type="PANTHER" id="PTHR30349">
    <property type="entry name" value="PHAGE INTEGRASE-RELATED"/>
    <property type="match status" value="1"/>
</dbReference>
<dbReference type="Gene3D" id="1.10.150.130">
    <property type="match status" value="1"/>
</dbReference>
<dbReference type="SUPFAM" id="SSF56349">
    <property type="entry name" value="DNA breaking-rejoining enzymes"/>
    <property type="match status" value="1"/>
</dbReference>
<proteinExistence type="inferred from homology"/>
<reference evidence="8 9" key="1">
    <citation type="journal article" date="2016" name="BMC Genomics">
        <title>Type VI secretion systems of human gut Bacteroidales segregate into three genetic architectures, two of which are contained on mobile genetic elements.</title>
        <authorList>
            <person name="Coyne M.J."/>
            <person name="Roelofs K.G."/>
            <person name="Comstock L.E."/>
        </authorList>
    </citation>
    <scope>NUCLEOTIDE SEQUENCE [LARGE SCALE GENOMIC DNA]</scope>
    <source>
        <strain evidence="8 9">CL09T03C01</strain>
    </source>
</reference>
<dbReference type="InterPro" id="IPR050090">
    <property type="entry name" value="Tyrosine_recombinase_XerCD"/>
</dbReference>
<dbReference type="InterPro" id="IPR011010">
    <property type="entry name" value="DNA_brk_join_enz"/>
</dbReference>
<evidence type="ECO:0000256" key="4">
    <source>
        <dbReference type="ARBA" id="ARBA00023172"/>
    </source>
</evidence>
<dbReference type="PROSITE" id="PS51898">
    <property type="entry name" value="TYR_RECOMBINASE"/>
    <property type="match status" value="1"/>
</dbReference>
<evidence type="ECO:0000256" key="5">
    <source>
        <dbReference type="PROSITE-ProRule" id="PRU01248"/>
    </source>
</evidence>
<feature type="domain" description="Tyr recombinase" evidence="6">
    <location>
        <begin position="222"/>
        <end position="405"/>
    </location>
</feature>
<keyword evidence="9" id="KW-1185">Reference proteome</keyword>
<dbReference type="EMBL" id="LRGC01000017">
    <property type="protein sequence ID" value="KWR52858.1"/>
    <property type="molecule type" value="Genomic_DNA"/>
</dbReference>
<dbReference type="InterPro" id="IPR044068">
    <property type="entry name" value="CB"/>
</dbReference>
<organism evidence="8 9">
    <name type="scientific">Bacteroides stercoris</name>
    <dbReference type="NCBI Taxonomy" id="46506"/>
    <lineage>
        <taxon>Bacteria</taxon>
        <taxon>Pseudomonadati</taxon>
        <taxon>Bacteroidota</taxon>
        <taxon>Bacteroidia</taxon>
        <taxon>Bacteroidales</taxon>
        <taxon>Bacteroidaceae</taxon>
        <taxon>Bacteroides</taxon>
    </lineage>
</organism>
<keyword evidence="4" id="KW-0233">DNA recombination</keyword>
<evidence type="ECO:0000256" key="3">
    <source>
        <dbReference type="ARBA" id="ARBA00023125"/>
    </source>
</evidence>
<feature type="domain" description="Core-binding (CB)" evidence="7">
    <location>
        <begin position="117"/>
        <end position="200"/>
    </location>
</feature>
<dbReference type="STRING" id="46506.AA415_02724"/>
<dbReference type="AlphaFoldDB" id="A0A125MF40"/>
<dbReference type="CDD" id="cd01185">
    <property type="entry name" value="INTN1_C_like"/>
    <property type="match status" value="1"/>
</dbReference>
<dbReference type="Pfam" id="PF13102">
    <property type="entry name" value="Phage_int_SAM_5"/>
    <property type="match status" value="1"/>
</dbReference>